<dbReference type="RefSeq" id="XP_015964292.1">
    <property type="nucleotide sequence ID" value="XM_016108806.1"/>
</dbReference>
<dbReference type="GO" id="GO:0003676">
    <property type="term" value="F:nucleic acid binding"/>
    <property type="evidence" value="ECO:0007669"/>
    <property type="project" value="InterPro"/>
</dbReference>
<feature type="region of interest" description="Disordered" evidence="1">
    <location>
        <begin position="213"/>
        <end position="232"/>
    </location>
</feature>
<dbReference type="SUPFAM" id="SSF57756">
    <property type="entry name" value="Retrovirus zinc finger-like domains"/>
    <property type="match status" value="1"/>
</dbReference>
<evidence type="ECO:0000313" key="3">
    <source>
        <dbReference type="RefSeq" id="XP_015964292.1"/>
    </source>
</evidence>
<dbReference type="PANTHER" id="PTHR34222">
    <property type="entry name" value="GAG_PRE-INTEGRS DOMAIN-CONTAINING PROTEIN"/>
    <property type="match status" value="1"/>
</dbReference>
<reference evidence="3" key="2">
    <citation type="submission" date="2025-08" db="UniProtKB">
        <authorList>
            <consortium name="RefSeq"/>
        </authorList>
    </citation>
    <scope>IDENTIFICATION</scope>
    <source>
        <tissue evidence="3">Whole plant</tissue>
    </source>
</reference>
<evidence type="ECO:0000256" key="1">
    <source>
        <dbReference type="SAM" id="MobiDB-lite"/>
    </source>
</evidence>
<proteinExistence type="predicted"/>
<feature type="compositionally biased region" description="Polar residues" evidence="1">
    <location>
        <begin position="139"/>
        <end position="150"/>
    </location>
</feature>
<sequence length="232" mass="25988">MGNSIAKDLWQKLKNRFYQGDVFKIAELQEKLFSIKQGDLSVTHYFTKLKGIREDLETFIPLPQCNCTLKCTCVFDTVSNYRKNTFVVRFLRGLNEQFGSARSNIMLMNPLPSIDSTYSMMLQQERKLLGTDIAEPSPLLSTASSNTFQSRGRGHGRGGRGRGPGGRGSSKLCAYCGKTGHLIDTCYHKYGIPPHLKKQNQINNLTTEDDDCGEPISLYENQGESSHAKFTS</sequence>
<feature type="compositionally biased region" description="Polar residues" evidence="1">
    <location>
        <begin position="219"/>
        <end position="232"/>
    </location>
</feature>
<accession>A0A6P4D970</accession>
<dbReference type="Gene3D" id="4.10.60.10">
    <property type="entry name" value="Zinc finger, CCHC-type"/>
    <property type="match status" value="1"/>
</dbReference>
<gene>
    <name evidence="3" type="primary">LOC107488112</name>
</gene>
<dbReference type="PANTHER" id="PTHR34222:SF99">
    <property type="entry name" value="PROTEIN, PUTATIVE-RELATED"/>
    <property type="match status" value="1"/>
</dbReference>
<dbReference type="Proteomes" id="UP000515211">
    <property type="component" value="Chromosome 5"/>
</dbReference>
<organism evidence="2 3">
    <name type="scientific">Arachis duranensis</name>
    <name type="common">Wild peanut</name>
    <dbReference type="NCBI Taxonomy" id="130453"/>
    <lineage>
        <taxon>Eukaryota</taxon>
        <taxon>Viridiplantae</taxon>
        <taxon>Streptophyta</taxon>
        <taxon>Embryophyta</taxon>
        <taxon>Tracheophyta</taxon>
        <taxon>Spermatophyta</taxon>
        <taxon>Magnoliopsida</taxon>
        <taxon>eudicotyledons</taxon>
        <taxon>Gunneridae</taxon>
        <taxon>Pentapetalae</taxon>
        <taxon>rosids</taxon>
        <taxon>fabids</taxon>
        <taxon>Fabales</taxon>
        <taxon>Fabaceae</taxon>
        <taxon>Papilionoideae</taxon>
        <taxon>50 kb inversion clade</taxon>
        <taxon>dalbergioids sensu lato</taxon>
        <taxon>Dalbergieae</taxon>
        <taxon>Pterocarpus clade</taxon>
        <taxon>Arachis</taxon>
    </lineage>
</organism>
<dbReference type="GeneID" id="107488112"/>
<dbReference type="KEGG" id="adu:107488112"/>
<feature type="region of interest" description="Disordered" evidence="1">
    <location>
        <begin position="136"/>
        <end position="168"/>
    </location>
</feature>
<keyword evidence="2" id="KW-1185">Reference proteome</keyword>
<evidence type="ECO:0000313" key="2">
    <source>
        <dbReference type="Proteomes" id="UP000515211"/>
    </source>
</evidence>
<dbReference type="AlphaFoldDB" id="A0A6P4D970"/>
<dbReference type="GO" id="GO:0008270">
    <property type="term" value="F:zinc ion binding"/>
    <property type="evidence" value="ECO:0007669"/>
    <property type="project" value="InterPro"/>
</dbReference>
<reference evidence="2" key="1">
    <citation type="journal article" date="2016" name="Nat. Genet.">
        <title>The genome sequences of Arachis duranensis and Arachis ipaensis, the diploid ancestors of cultivated peanut.</title>
        <authorList>
            <person name="Bertioli D.J."/>
            <person name="Cannon S.B."/>
            <person name="Froenicke L."/>
            <person name="Huang G."/>
            <person name="Farmer A.D."/>
            <person name="Cannon E.K."/>
            <person name="Liu X."/>
            <person name="Gao D."/>
            <person name="Clevenger J."/>
            <person name="Dash S."/>
            <person name="Ren L."/>
            <person name="Moretzsohn M.C."/>
            <person name="Shirasawa K."/>
            <person name="Huang W."/>
            <person name="Vidigal B."/>
            <person name="Abernathy B."/>
            <person name="Chu Y."/>
            <person name="Niederhuth C.E."/>
            <person name="Umale P."/>
            <person name="Araujo A.C."/>
            <person name="Kozik A."/>
            <person name="Kim K.D."/>
            <person name="Burow M.D."/>
            <person name="Varshney R.K."/>
            <person name="Wang X."/>
            <person name="Zhang X."/>
            <person name="Barkley N."/>
            <person name="Guimaraes P.M."/>
            <person name="Isobe S."/>
            <person name="Guo B."/>
            <person name="Liao B."/>
            <person name="Stalker H.T."/>
            <person name="Schmitz R.J."/>
            <person name="Scheffler B.E."/>
            <person name="Leal-Bertioli S.C."/>
            <person name="Xun X."/>
            <person name="Jackson S.A."/>
            <person name="Michelmore R."/>
            <person name="Ozias-Akins P."/>
        </authorList>
    </citation>
    <scope>NUCLEOTIDE SEQUENCE [LARGE SCALE GENOMIC DNA]</scope>
    <source>
        <strain evidence="2">cv. V14167</strain>
    </source>
</reference>
<protein>
    <submittedName>
        <fullName evidence="3">Uncharacterized protein LOC107488112</fullName>
    </submittedName>
</protein>
<dbReference type="InterPro" id="IPR036875">
    <property type="entry name" value="Znf_CCHC_sf"/>
</dbReference>
<name>A0A6P4D970_ARADU</name>